<evidence type="ECO:0000313" key="4">
    <source>
        <dbReference type="Proteomes" id="UP000494206"/>
    </source>
</evidence>
<dbReference type="GO" id="GO:0000323">
    <property type="term" value="C:lytic vacuole"/>
    <property type="evidence" value="ECO:0007669"/>
    <property type="project" value="TreeGrafter"/>
</dbReference>
<keyword evidence="4" id="KW-1185">Reference proteome</keyword>
<sequence length="330" mass="38216">MISTTIATFDETSWTRLRGVIEACKTRSNQVEQLNALFEEDAPLYENIQVCNLEVKIEEKRLNIIKLKRKLEILQKMLNSKRRMLYEVDEKLEKKKQDLEKINNKADSAGIKSATLLEENERIKKALFVHCRLFAVRKVSLIREVFDIFKIEIDGGPALRKARVERKDCRCVLVDTIRNLHLPHSNCVIGHNELETQAAFGCLVHALMVIAEILDYEMRYPLIASSSYSKIINPINDNIVLPLYNWRKRIDRDQFIEAMQCLERNIGQLRVDCGIPTHVTDKTLSVLTEWFHVISGMKKMPLYDRPVENIQSVSSLFVNSDLDLPLSFEN</sequence>
<accession>A0A8S1EEK4</accession>
<evidence type="ECO:0000313" key="3">
    <source>
        <dbReference type="EMBL" id="CAB3400573.1"/>
    </source>
</evidence>
<dbReference type="OrthoDB" id="72772at2759"/>
<dbReference type="GO" id="GO:0035493">
    <property type="term" value="P:SNARE complex assembly"/>
    <property type="evidence" value="ECO:0007669"/>
    <property type="project" value="TreeGrafter"/>
</dbReference>
<dbReference type="InterPro" id="IPR038274">
    <property type="entry name" value="Atg6/Beclin_C_sf"/>
</dbReference>
<gene>
    <name evidence="3" type="ORF">CBOVIS_LOCUS3482</name>
</gene>
<evidence type="ECO:0000256" key="1">
    <source>
        <dbReference type="ARBA" id="ARBA00023054"/>
    </source>
</evidence>
<reference evidence="3 4" key="1">
    <citation type="submission" date="2020-04" db="EMBL/GenBank/DDBJ databases">
        <authorList>
            <person name="Laetsch R D."/>
            <person name="Stevens L."/>
            <person name="Kumar S."/>
            <person name="Blaxter L. M."/>
        </authorList>
    </citation>
    <scope>NUCLEOTIDE SEQUENCE [LARGE SCALE GENOMIC DNA]</scope>
</reference>
<name>A0A8S1EEK4_9PELO</name>
<organism evidence="3 4">
    <name type="scientific">Caenorhabditis bovis</name>
    <dbReference type="NCBI Taxonomy" id="2654633"/>
    <lineage>
        <taxon>Eukaryota</taxon>
        <taxon>Metazoa</taxon>
        <taxon>Ecdysozoa</taxon>
        <taxon>Nematoda</taxon>
        <taxon>Chromadorea</taxon>
        <taxon>Rhabditida</taxon>
        <taxon>Rhabditina</taxon>
        <taxon>Rhabditomorpha</taxon>
        <taxon>Rhabditoidea</taxon>
        <taxon>Rhabditidae</taxon>
        <taxon>Peloderinae</taxon>
        <taxon>Caenorhabditis</taxon>
    </lineage>
</organism>
<dbReference type="EMBL" id="CADEPM010000002">
    <property type="protein sequence ID" value="CAB3400573.1"/>
    <property type="molecule type" value="Genomic_DNA"/>
</dbReference>
<dbReference type="PANTHER" id="PTHR15157">
    <property type="entry name" value="UV RADIATION RESISTANCE-ASSOCIATED GENE PROTEIN"/>
    <property type="match status" value="1"/>
</dbReference>
<dbReference type="Proteomes" id="UP000494206">
    <property type="component" value="Unassembled WGS sequence"/>
</dbReference>
<keyword evidence="1 2" id="KW-0175">Coiled coil</keyword>
<dbReference type="GO" id="GO:0000149">
    <property type="term" value="F:SNARE binding"/>
    <property type="evidence" value="ECO:0007669"/>
    <property type="project" value="TreeGrafter"/>
</dbReference>
<feature type="coiled-coil region" evidence="2">
    <location>
        <begin position="57"/>
        <end position="112"/>
    </location>
</feature>
<dbReference type="GO" id="GO:0005768">
    <property type="term" value="C:endosome"/>
    <property type="evidence" value="ECO:0007669"/>
    <property type="project" value="TreeGrafter"/>
</dbReference>
<evidence type="ECO:0000256" key="2">
    <source>
        <dbReference type="SAM" id="Coils"/>
    </source>
</evidence>
<dbReference type="Gene3D" id="1.10.418.40">
    <property type="entry name" value="Autophagy protein 6/Beclin 1"/>
    <property type="match status" value="1"/>
</dbReference>
<comment type="caution">
    <text evidence="3">The sequence shown here is derived from an EMBL/GenBank/DDBJ whole genome shotgun (WGS) entry which is preliminary data.</text>
</comment>
<protein>
    <submittedName>
        <fullName evidence="3">Uncharacterized protein</fullName>
    </submittedName>
</protein>
<proteinExistence type="predicted"/>
<dbReference type="AlphaFoldDB" id="A0A8S1EEK4"/>
<dbReference type="PANTHER" id="PTHR15157:SF5">
    <property type="entry name" value="UV RADIATION RESISTANCE-ASSOCIATED GENE PROTEIN"/>
    <property type="match status" value="1"/>
</dbReference>